<dbReference type="AlphaFoldDB" id="A0AAE0GWC3"/>
<proteinExistence type="predicted"/>
<dbReference type="EMBL" id="LGRX02001779">
    <property type="protein sequence ID" value="KAK3285539.1"/>
    <property type="molecule type" value="Genomic_DNA"/>
</dbReference>
<dbReference type="Proteomes" id="UP001190700">
    <property type="component" value="Unassembled WGS sequence"/>
</dbReference>
<comment type="caution">
    <text evidence="1">The sequence shown here is derived from an EMBL/GenBank/DDBJ whole genome shotgun (WGS) entry which is preliminary data.</text>
</comment>
<sequence>MNPVLYPEDFGTGDLEIDQSIEDPRKNRCKTAVTKKRSLYEYLQQFLKASSRQYACSRSLYFVERNLGRLVLIKLAWKRPQCVFGHWN</sequence>
<evidence type="ECO:0000313" key="1">
    <source>
        <dbReference type="EMBL" id="KAK3285539.1"/>
    </source>
</evidence>
<keyword evidence="2" id="KW-1185">Reference proteome</keyword>
<reference evidence="1 2" key="1">
    <citation type="journal article" date="2015" name="Genome Biol. Evol.">
        <title>Comparative Genomics of a Bacterivorous Green Alga Reveals Evolutionary Causalities and Consequences of Phago-Mixotrophic Mode of Nutrition.</title>
        <authorList>
            <person name="Burns J.A."/>
            <person name="Paasch A."/>
            <person name="Narechania A."/>
            <person name="Kim E."/>
        </authorList>
    </citation>
    <scope>NUCLEOTIDE SEQUENCE [LARGE SCALE GENOMIC DNA]</scope>
    <source>
        <strain evidence="1 2">PLY_AMNH</strain>
    </source>
</reference>
<organism evidence="1 2">
    <name type="scientific">Cymbomonas tetramitiformis</name>
    <dbReference type="NCBI Taxonomy" id="36881"/>
    <lineage>
        <taxon>Eukaryota</taxon>
        <taxon>Viridiplantae</taxon>
        <taxon>Chlorophyta</taxon>
        <taxon>Pyramimonadophyceae</taxon>
        <taxon>Pyramimonadales</taxon>
        <taxon>Pyramimonadaceae</taxon>
        <taxon>Cymbomonas</taxon>
    </lineage>
</organism>
<accession>A0AAE0GWC3</accession>
<evidence type="ECO:0000313" key="2">
    <source>
        <dbReference type="Proteomes" id="UP001190700"/>
    </source>
</evidence>
<protein>
    <submittedName>
        <fullName evidence="1">Uncharacterized protein</fullName>
    </submittedName>
</protein>
<name>A0AAE0GWC3_9CHLO</name>
<gene>
    <name evidence="1" type="ORF">CYMTET_6865</name>
</gene>